<name>A0A1S3ZW15_TOBAC</name>
<organism evidence="3 4">
    <name type="scientific">Nicotiana tabacum</name>
    <name type="common">Common tobacco</name>
    <dbReference type="NCBI Taxonomy" id="4097"/>
    <lineage>
        <taxon>Eukaryota</taxon>
        <taxon>Viridiplantae</taxon>
        <taxon>Streptophyta</taxon>
        <taxon>Embryophyta</taxon>
        <taxon>Tracheophyta</taxon>
        <taxon>Spermatophyta</taxon>
        <taxon>Magnoliopsida</taxon>
        <taxon>eudicotyledons</taxon>
        <taxon>Gunneridae</taxon>
        <taxon>Pentapetalae</taxon>
        <taxon>asterids</taxon>
        <taxon>lamiids</taxon>
        <taxon>Solanales</taxon>
        <taxon>Solanaceae</taxon>
        <taxon>Nicotianoideae</taxon>
        <taxon>Nicotianeae</taxon>
        <taxon>Nicotiana</taxon>
    </lineage>
</organism>
<dbReference type="OMA" id="HTAFNEN"/>
<dbReference type="Pfam" id="PF14244">
    <property type="entry name" value="Retrotran_gag_3"/>
    <property type="match status" value="1"/>
</dbReference>
<protein>
    <submittedName>
        <fullName evidence="4">Uncharacterized protein LOC107791076</fullName>
    </submittedName>
</protein>
<keyword evidence="3" id="KW-1185">Reference proteome</keyword>
<proteinExistence type="predicted"/>
<feature type="domain" description="Retrotransposon Copia-like N-terminal" evidence="2">
    <location>
        <begin position="40"/>
        <end position="87"/>
    </location>
</feature>
<evidence type="ECO:0000259" key="1">
    <source>
        <dbReference type="Pfam" id="PF03732"/>
    </source>
</evidence>
<evidence type="ECO:0000313" key="3">
    <source>
        <dbReference type="Proteomes" id="UP000790787"/>
    </source>
</evidence>
<dbReference type="InterPro" id="IPR029472">
    <property type="entry name" value="Copia-like_N"/>
</dbReference>
<dbReference type="KEGG" id="nta:107791076"/>
<gene>
    <name evidence="4" type="primary">LOC107791076</name>
</gene>
<dbReference type="PANTHER" id="PTHR37610">
    <property type="entry name" value="CCHC-TYPE DOMAIN-CONTAINING PROTEIN"/>
    <property type="match status" value="1"/>
</dbReference>
<dbReference type="Pfam" id="PF03732">
    <property type="entry name" value="Retrotrans_gag"/>
    <property type="match status" value="1"/>
</dbReference>
<feature type="domain" description="Retrotransposon gag" evidence="1">
    <location>
        <begin position="119"/>
        <end position="202"/>
    </location>
</feature>
<dbReference type="GeneID" id="107791076"/>
<evidence type="ECO:0000313" key="4">
    <source>
        <dbReference type="RefSeq" id="XP_016468557.1"/>
    </source>
</evidence>
<evidence type="ECO:0000259" key="2">
    <source>
        <dbReference type="Pfam" id="PF14244"/>
    </source>
</evidence>
<dbReference type="AlphaFoldDB" id="A0A1S3ZW15"/>
<sequence length="264" mass="29750">MGDTYDDVSTYVTRTPQVTQVVDPTADSVMLDSSHPFYLHPSDSPGMVLVSSIFYGKGYGGWRRVIFIALSAKNKLGFISGSFPQPKISSDSFKPWTRCNGMVIFWVLNSLSKEIAESVLYSKTARDIWNELEERFGQSNGPQLYQLQKEITELAQANLDIAGYYTKLKRLWDELDSLDITQHCTCDCSCGGKEKHYKSQQDERLIQFLMGLNNAYAAARSSLLMLSPLPSVNHAYSLLIRDKKQRKVQISQHVLPQSAFVASQ</sequence>
<reference evidence="4" key="2">
    <citation type="submission" date="2025-08" db="UniProtKB">
        <authorList>
            <consortium name="RefSeq"/>
        </authorList>
    </citation>
    <scope>IDENTIFICATION</scope>
    <source>
        <tissue evidence="4">Leaf</tissue>
    </source>
</reference>
<accession>A0A1S3ZW15</accession>
<dbReference type="PaxDb" id="4097-A0A1S3ZW15"/>
<dbReference type="OrthoDB" id="1298558at2759"/>
<dbReference type="PANTHER" id="PTHR37610:SF6">
    <property type="entry name" value="GAG-POLYPEPTIDE OF LTR COPIA-TYPE-RELATED"/>
    <property type="match status" value="1"/>
</dbReference>
<dbReference type="Proteomes" id="UP000790787">
    <property type="component" value="Chromosome 1"/>
</dbReference>
<dbReference type="InterPro" id="IPR005162">
    <property type="entry name" value="Retrotrans_gag_dom"/>
</dbReference>
<reference evidence="3" key="1">
    <citation type="journal article" date="2014" name="Nat. Commun.">
        <title>The tobacco genome sequence and its comparison with those of tomato and potato.</title>
        <authorList>
            <person name="Sierro N."/>
            <person name="Battey J.N."/>
            <person name="Ouadi S."/>
            <person name="Bakaher N."/>
            <person name="Bovet L."/>
            <person name="Willig A."/>
            <person name="Goepfert S."/>
            <person name="Peitsch M.C."/>
            <person name="Ivanov N.V."/>
        </authorList>
    </citation>
    <scope>NUCLEOTIDE SEQUENCE [LARGE SCALE GENOMIC DNA]</scope>
</reference>
<dbReference type="RefSeq" id="XP_016468557.1">
    <property type="nucleotide sequence ID" value="XM_016613071.1"/>
</dbReference>